<protein>
    <submittedName>
        <fullName evidence="1">Uncharacterized protein</fullName>
    </submittedName>
</protein>
<proteinExistence type="predicted"/>
<gene>
    <name evidence="1" type="ORF">CEN91_439</name>
</gene>
<dbReference type="Proteomes" id="UP000315589">
    <property type="component" value="Unassembled WGS sequence"/>
</dbReference>
<evidence type="ECO:0000313" key="1">
    <source>
        <dbReference type="EMBL" id="TSC92465.1"/>
    </source>
</evidence>
<reference evidence="1 2" key="1">
    <citation type="submission" date="2017-07" db="EMBL/GenBank/DDBJ databases">
        <title>Mechanisms for carbon and nitrogen cycling indicate functional differentiation within the Candidate Phyla Radiation.</title>
        <authorList>
            <person name="Danczak R.E."/>
            <person name="Johnston M.D."/>
            <person name="Kenah C."/>
            <person name="Slattery M."/>
            <person name="Wrighton K.C."/>
            <person name="Wilkins M.J."/>
        </authorList>
    </citation>
    <scope>NUCLEOTIDE SEQUENCE [LARGE SCALE GENOMIC DNA]</scope>
    <source>
        <strain evidence="1">Licking1014_85</strain>
    </source>
</reference>
<evidence type="ECO:0000313" key="2">
    <source>
        <dbReference type="Proteomes" id="UP000315589"/>
    </source>
</evidence>
<feature type="non-terminal residue" evidence="1">
    <location>
        <position position="52"/>
    </location>
</feature>
<sequence>MMKNAKRVILFSFCLSLIGFFGGITLALTTANINRKEYLANYKLECEIEKER</sequence>
<dbReference type="AlphaFoldDB" id="A0A554LHY0"/>
<accession>A0A554LHY0</accession>
<name>A0A554LHY0_9BACT</name>
<comment type="caution">
    <text evidence="1">The sequence shown here is derived from an EMBL/GenBank/DDBJ whole genome shotgun (WGS) entry which is preliminary data.</text>
</comment>
<dbReference type="EMBL" id="VMGI01000059">
    <property type="protein sequence ID" value="TSC92465.1"/>
    <property type="molecule type" value="Genomic_DNA"/>
</dbReference>
<organism evidence="1 2">
    <name type="scientific">Candidatus Berkelbacteria bacterium Licking1014_85</name>
    <dbReference type="NCBI Taxonomy" id="2017148"/>
    <lineage>
        <taxon>Bacteria</taxon>
        <taxon>Candidatus Berkelbacteria</taxon>
    </lineage>
</organism>